<sequence>MKPLARLCSRVLDIAYPRICRHCHRPIERELQATALCAACSRLCVLDMSTQLLDPLWVTSLYTYKSPLLSLLKSWKYSRDMQALQTLTWYWRKGIVSMPDEYFAGAVVTWVPMHFSKYLYRGFNSARQLALDVPGEKRTLLWRYLPGFSQAGKGRKDRLATAGFAIVPKKYNVQKVVLVDDIVTTGATLRACAVALLPKTGGNVRAVTLLRADSL</sequence>
<organism evidence="2 3">
    <name type="scientific">Desulfurispirillum indicum (strain ATCC BAA-1389 / DSM 22839 / S5)</name>
    <dbReference type="NCBI Taxonomy" id="653733"/>
    <lineage>
        <taxon>Bacteria</taxon>
        <taxon>Pseudomonadati</taxon>
        <taxon>Chrysiogenota</taxon>
        <taxon>Chrysiogenia</taxon>
        <taxon>Chrysiogenales</taxon>
        <taxon>Chrysiogenaceae</taxon>
        <taxon>Desulfurispirillum</taxon>
    </lineage>
</organism>
<dbReference type="InParanoid" id="E6W3S9"/>
<dbReference type="InterPro" id="IPR029057">
    <property type="entry name" value="PRTase-like"/>
</dbReference>
<dbReference type="CDD" id="cd06223">
    <property type="entry name" value="PRTases_typeI"/>
    <property type="match status" value="1"/>
</dbReference>
<keyword evidence="3" id="KW-1185">Reference proteome</keyword>
<dbReference type="InterPro" id="IPR051910">
    <property type="entry name" value="ComF/GntX_DNA_util-trans"/>
</dbReference>
<dbReference type="Gene3D" id="3.40.50.2020">
    <property type="match status" value="1"/>
</dbReference>
<dbReference type="Proteomes" id="UP000002572">
    <property type="component" value="Chromosome"/>
</dbReference>
<keyword evidence="2" id="KW-0328">Glycosyltransferase</keyword>
<evidence type="ECO:0000313" key="3">
    <source>
        <dbReference type="Proteomes" id="UP000002572"/>
    </source>
</evidence>
<proteinExistence type="inferred from homology"/>
<dbReference type="RefSeq" id="WP_013506836.1">
    <property type="nucleotide sequence ID" value="NC_014836.1"/>
</dbReference>
<evidence type="ECO:0000256" key="1">
    <source>
        <dbReference type="ARBA" id="ARBA00008007"/>
    </source>
</evidence>
<dbReference type="InterPro" id="IPR000836">
    <property type="entry name" value="PRTase_dom"/>
</dbReference>
<accession>E6W3S9</accession>
<dbReference type="EMBL" id="CP002432">
    <property type="protein sequence ID" value="ADU66960.1"/>
    <property type="molecule type" value="Genomic_DNA"/>
</dbReference>
<gene>
    <name evidence="2" type="ordered locus">Selin_2240</name>
</gene>
<dbReference type="AlphaFoldDB" id="E6W3S9"/>
<dbReference type="KEGG" id="din:Selin_2240"/>
<dbReference type="HOGENOM" id="CLU_054549_1_0_0"/>
<reference evidence="2 3" key="1">
    <citation type="submission" date="2010-12" db="EMBL/GenBank/DDBJ databases">
        <title>Complete sequence of Desulfurispirillum indicum S5.</title>
        <authorList>
            <consortium name="US DOE Joint Genome Institute"/>
            <person name="Lucas S."/>
            <person name="Copeland A."/>
            <person name="Lapidus A."/>
            <person name="Cheng J.-F."/>
            <person name="Goodwin L."/>
            <person name="Pitluck S."/>
            <person name="Chertkov O."/>
            <person name="Held B."/>
            <person name="Detter J.C."/>
            <person name="Han C."/>
            <person name="Tapia R."/>
            <person name="Land M."/>
            <person name="Hauser L."/>
            <person name="Kyrpides N."/>
            <person name="Ivanova N."/>
            <person name="Mikhailova N."/>
            <person name="Haggblom M."/>
            <person name="Rauschenbach I."/>
            <person name="Bini E."/>
            <person name="Woyke T."/>
        </authorList>
    </citation>
    <scope>NUCLEOTIDE SEQUENCE [LARGE SCALE GENOMIC DNA]</scope>
    <source>
        <strain evidence="3">ATCC BAA-1389 / DSM 22839 / S5</strain>
    </source>
</reference>
<protein>
    <submittedName>
        <fullName evidence="2">Phosphoribosyltransferase</fullName>
    </submittedName>
</protein>
<dbReference type="eggNOG" id="COG1040">
    <property type="taxonomic scope" value="Bacteria"/>
</dbReference>
<dbReference type="OrthoDB" id="9779910at2"/>
<evidence type="ECO:0000313" key="2">
    <source>
        <dbReference type="EMBL" id="ADU66960.1"/>
    </source>
</evidence>
<comment type="similarity">
    <text evidence="1">Belongs to the ComF/GntX family.</text>
</comment>
<keyword evidence="2" id="KW-0808">Transferase</keyword>
<name>E6W3S9_DESIS</name>
<dbReference type="GO" id="GO:0016757">
    <property type="term" value="F:glycosyltransferase activity"/>
    <property type="evidence" value="ECO:0007669"/>
    <property type="project" value="UniProtKB-KW"/>
</dbReference>
<dbReference type="SUPFAM" id="SSF53271">
    <property type="entry name" value="PRTase-like"/>
    <property type="match status" value="1"/>
</dbReference>
<dbReference type="STRING" id="653733.Selin_2240"/>
<dbReference type="PANTHER" id="PTHR47505:SF1">
    <property type="entry name" value="DNA UTILIZATION PROTEIN YHGH"/>
    <property type="match status" value="1"/>
</dbReference>
<dbReference type="PANTHER" id="PTHR47505">
    <property type="entry name" value="DNA UTILIZATION PROTEIN YHGH"/>
    <property type="match status" value="1"/>
</dbReference>